<proteinExistence type="predicted"/>
<accession>K5W3W1</accession>
<dbReference type="AlphaFoldDB" id="K5W3W1"/>
<dbReference type="KEGG" id="pco:PHACADRAFT_253028"/>
<evidence type="ECO:0000313" key="2">
    <source>
        <dbReference type="Proteomes" id="UP000008370"/>
    </source>
</evidence>
<dbReference type="RefSeq" id="XP_007393887.1">
    <property type="nucleotide sequence ID" value="XM_007393825.1"/>
</dbReference>
<name>K5W3W1_PHACS</name>
<dbReference type="GeneID" id="18915648"/>
<dbReference type="OrthoDB" id="1862401at2759"/>
<gene>
    <name evidence="1" type="ORF">PHACADRAFT_253028</name>
</gene>
<dbReference type="Proteomes" id="UP000008370">
    <property type="component" value="Unassembled WGS sequence"/>
</dbReference>
<dbReference type="EMBL" id="JH930470">
    <property type="protein sequence ID" value="EKM58578.1"/>
    <property type="molecule type" value="Genomic_DNA"/>
</dbReference>
<sequence length="70" mass="7825">MTDAAEDFDKETLFTIALRIRNSLIRLREPGYAAASDAASGAKAVEFLNAELAQDFRQRPGHMVVNSNWR</sequence>
<evidence type="ECO:0000313" key="1">
    <source>
        <dbReference type="EMBL" id="EKM58578.1"/>
    </source>
</evidence>
<protein>
    <submittedName>
        <fullName evidence="1">Uncharacterized protein</fullName>
    </submittedName>
</protein>
<dbReference type="HOGENOM" id="CLU_2764830_0_0_1"/>
<reference evidence="1 2" key="1">
    <citation type="journal article" date="2012" name="BMC Genomics">
        <title>Comparative genomics of the white-rot fungi, Phanerochaete carnosa and P. chrysosporium, to elucidate the genetic basis of the distinct wood types they colonize.</title>
        <authorList>
            <person name="Suzuki H."/>
            <person name="MacDonald J."/>
            <person name="Syed K."/>
            <person name="Salamov A."/>
            <person name="Hori C."/>
            <person name="Aerts A."/>
            <person name="Henrissat B."/>
            <person name="Wiebenga A."/>
            <person name="vanKuyk P.A."/>
            <person name="Barry K."/>
            <person name="Lindquist E."/>
            <person name="LaButti K."/>
            <person name="Lapidus A."/>
            <person name="Lucas S."/>
            <person name="Coutinho P."/>
            <person name="Gong Y."/>
            <person name="Samejima M."/>
            <person name="Mahadevan R."/>
            <person name="Abou-Zaid M."/>
            <person name="de Vries R.P."/>
            <person name="Igarashi K."/>
            <person name="Yadav J.S."/>
            <person name="Grigoriev I.V."/>
            <person name="Master E.R."/>
        </authorList>
    </citation>
    <scope>NUCLEOTIDE SEQUENCE [LARGE SCALE GENOMIC DNA]</scope>
    <source>
        <strain evidence="1 2">HHB-10118-sp</strain>
    </source>
</reference>
<keyword evidence="2" id="KW-1185">Reference proteome</keyword>
<organism evidence="1 2">
    <name type="scientific">Phanerochaete carnosa (strain HHB-10118-sp)</name>
    <name type="common">White-rot fungus</name>
    <name type="synonym">Peniophora carnosa</name>
    <dbReference type="NCBI Taxonomy" id="650164"/>
    <lineage>
        <taxon>Eukaryota</taxon>
        <taxon>Fungi</taxon>
        <taxon>Dikarya</taxon>
        <taxon>Basidiomycota</taxon>
        <taxon>Agaricomycotina</taxon>
        <taxon>Agaricomycetes</taxon>
        <taxon>Polyporales</taxon>
        <taxon>Phanerochaetaceae</taxon>
        <taxon>Phanerochaete</taxon>
    </lineage>
</organism>
<dbReference type="InParanoid" id="K5W3W1"/>